<organism evidence="2">
    <name type="scientific">Anguilla anguilla</name>
    <name type="common">European freshwater eel</name>
    <name type="synonym">Muraena anguilla</name>
    <dbReference type="NCBI Taxonomy" id="7936"/>
    <lineage>
        <taxon>Eukaryota</taxon>
        <taxon>Metazoa</taxon>
        <taxon>Chordata</taxon>
        <taxon>Craniata</taxon>
        <taxon>Vertebrata</taxon>
        <taxon>Euteleostomi</taxon>
        <taxon>Actinopterygii</taxon>
        <taxon>Neopterygii</taxon>
        <taxon>Teleostei</taxon>
        <taxon>Anguilliformes</taxon>
        <taxon>Anguillidae</taxon>
        <taxon>Anguilla</taxon>
    </lineage>
</organism>
<feature type="region of interest" description="Disordered" evidence="1">
    <location>
        <begin position="1"/>
        <end position="21"/>
    </location>
</feature>
<feature type="compositionally biased region" description="Polar residues" evidence="1">
    <location>
        <begin position="8"/>
        <end position="21"/>
    </location>
</feature>
<evidence type="ECO:0000256" key="1">
    <source>
        <dbReference type="SAM" id="MobiDB-lite"/>
    </source>
</evidence>
<name>A0A0E9RQM7_ANGAN</name>
<protein>
    <submittedName>
        <fullName evidence="2">Uncharacterized protein</fullName>
    </submittedName>
</protein>
<proteinExistence type="predicted"/>
<reference evidence="2" key="1">
    <citation type="submission" date="2014-11" db="EMBL/GenBank/DDBJ databases">
        <authorList>
            <person name="Amaro Gonzalez C."/>
        </authorList>
    </citation>
    <scope>NUCLEOTIDE SEQUENCE</scope>
</reference>
<dbReference type="EMBL" id="GBXM01077173">
    <property type="protein sequence ID" value="JAH31404.1"/>
    <property type="molecule type" value="Transcribed_RNA"/>
</dbReference>
<evidence type="ECO:0000313" key="2">
    <source>
        <dbReference type="EMBL" id="JAH31404.1"/>
    </source>
</evidence>
<accession>A0A0E9RQM7</accession>
<sequence length="69" mass="7087">MGPLVSDTHPTGTSSQIQVSGKNVRMVSLGDCIAPPPRPATPDLAANLISGTLSLFLITIGTAQCPENK</sequence>
<reference evidence="2" key="2">
    <citation type="journal article" date="2015" name="Fish Shellfish Immunol.">
        <title>Early steps in the European eel (Anguilla anguilla)-Vibrio vulnificus interaction in the gills: Role of the RtxA13 toxin.</title>
        <authorList>
            <person name="Callol A."/>
            <person name="Pajuelo D."/>
            <person name="Ebbesson L."/>
            <person name="Teles M."/>
            <person name="MacKenzie S."/>
            <person name="Amaro C."/>
        </authorList>
    </citation>
    <scope>NUCLEOTIDE SEQUENCE</scope>
</reference>
<dbReference type="AlphaFoldDB" id="A0A0E9RQM7"/>